<evidence type="ECO:0000313" key="3">
    <source>
        <dbReference type="Proteomes" id="UP000027195"/>
    </source>
</evidence>
<dbReference type="STRING" id="930990.A0A067MLP7"/>
<name>A0A067MLP7_BOTB1</name>
<accession>A0A067MLP7</accession>
<feature type="coiled-coil region" evidence="1">
    <location>
        <begin position="52"/>
        <end position="79"/>
    </location>
</feature>
<gene>
    <name evidence="2" type="ORF">BOTBODRAFT_56770</name>
</gene>
<dbReference type="AlphaFoldDB" id="A0A067MLP7"/>
<feature type="coiled-coil region" evidence="1">
    <location>
        <begin position="119"/>
        <end position="153"/>
    </location>
</feature>
<keyword evidence="1" id="KW-0175">Coiled coil</keyword>
<sequence length="406" mass="46078">MNETKDAPPETRTTSWIIRQFYRTKDAVPGTDPAQESKRPSMKIGKKETFEQGDAEEQVEDFKLELALLRAQLQQLESQSASREGDWLQIQASWEKKREVYHNRLTEAGRLLADSRSKEEHAAARKRELSEQITKLTAELRDAHDQHASLRNHLQLQDPREPKAIVDDFIALKRSIAKACFKLASTTGGYIIHRYPNITSSDQAVHMLALKGLLKSHAPLACSPQGVGRPLHDFIDTALCVGLNGMLFRQVLSRFHWNLEAREDQLIWQMYQTIRRNEPQAVSAKWRSSAFKAIDCAESDAGDEAWAQEFVAFFNDCCVIPLVKSLCGHWSSQAMPESLSHSIYEIALKARAWHREIRSNFMALDFTPVTFEVDAQLDPESMLLYKKHRPNAASCPRILATVGLGL</sequence>
<dbReference type="OrthoDB" id="3222645at2759"/>
<proteinExistence type="predicted"/>
<dbReference type="InParanoid" id="A0A067MLP7"/>
<dbReference type="EMBL" id="KL198050">
    <property type="protein sequence ID" value="KDQ12501.1"/>
    <property type="molecule type" value="Genomic_DNA"/>
</dbReference>
<protein>
    <submittedName>
        <fullName evidence="2">Uncharacterized protein</fullName>
    </submittedName>
</protein>
<dbReference type="HOGENOM" id="CLU_012628_0_0_1"/>
<keyword evidence="3" id="KW-1185">Reference proteome</keyword>
<evidence type="ECO:0000256" key="1">
    <source>
        <dbReference type="SAM" id="Coils"/>
    </source>
</evidence>
<reference evidence="3" key="1">
    <citation type="journal article" date="2014" name="Proc. Natl. Acad. Sci. U.S.A.">
        <title>Extensive sampling of basidiomycete genomes demonstrates inadequacy of the white-rot/brown-rot paradigm for wood decay fungi.</title>
        <authorList>
            <person name="Riley R."/>
            <person name="Salamov A.A."/>
            <person name="Brown D.W."/>
            <person name="Nagy L.G."/>
            <person name="Floudas D."/>
            <person name="Held B.W."/>
            <person name="Levasseur A."/>
            <person name="Lombard V."/>
            <person name="Morin E."/>
            <person name="Otillar R."/>
            <person name="Lindquist E.A."/>
            <person name="Sun H."/>
            <person name="LaButti K.M."/>
            <person name="Schmutz J."/>
            <person name="Jabbour D."/>
            <person name="Luo H."/>
            <person name="Baker S.E."/>
            <person name="Pisabarro A.G."/>
            <person name="Walton J.D."/>
            <person name="Blanchette R.A."/>
            <person name="Henrissat B."/>
            <person name="Martin F."/>
            <person name="Cullen D."/>
            <person name="Hibbett D.S."/>
            <person name="Grigoriev I.V."/>
        </authorList>
    </citation>
    <scope>NUCLEOTIDE SEQUENCE [LARGE SCALE GENOMIC DNA]</scope>
    <source>
        <strain evidence="3">FD-172 SS1</strain>
    </source>
</reference>
<evidence type="ECO:0000313" key="2">
    <source>
        <dbReference type="EMBL" id="KDQ12501.1"/>
    </source>
</evidence>
<organism evidence="2 3">
    <name type="scientific">Botryobasidium botryosum (strain FD-172 SS1)</name>
    <dbReference type="NCBI Taxonomy" id="930990"/>
    <lineage>
        <taxon>Eukaryota</taxon>
        <taxon>Fungi</taxon>
        <taxon>Dikarya</taxon>
        <taxon>Basidiomycota</taxon>
        <taxon>Agaricomycotina</taxon>
        <taxon>Agaricomycetes</taxon>
        <taxon>Cantharellales</taxon>
        <taxon>Botryobasidiaceae</taxon>
        <taxon>Botryobasidium</taxon>
    </lineage>
</organism>
<dbReference type="Proteomes" id="UP000027195">
    <property type="component" value="Unassembled WGS sequence"/>
</dbReference>